<dbReference type="GO" id="GO:0005886">
    <property type="term" value="C:plasma membrane"/>
    <property type="evidence" value="ECO:0007669"/>
    <property type="project" value="UniProtKB-SubCell"/>
</dbReference>
<dbReference type="OrthoDB" id="659547at2759"/>
<evidence type="ECO:0000256" key="6">
    <source>
        <dbReference type="ARBA" id="ARBA00023157"/>
    </source>
</evidence>
<organism evidence="12 13">
    <name type="scientific">Pisum sativum</name>
    <name type="common">Garden pea</name>
    <name type="synonym">Lathyrus oleraceus</name>
    <dbReference type="NCBI Taxonomy" id="3888"/>
    <lineage>
        <taxon>Eukaryota</taxon>
        <taxon>Viridiplantae</taxon>
        <taxon>Streptophyta</taxon>
        <taxon>Embryophyta</taxon>
        <taxon>Tracheophyta</taxon>
        <taxon>Spermatophyta</taxon>
        <taxon>Magnoliopsida</taxon>
        <taxon>eudicotyledons</taxon>
        <taxon>Gunneridae</taxon>
        <taxon>Pentapetalae</taxon>
        <taxon>rosids</taxon>
        <taxon>fabids</taxon>
        <taxon>Fabales</taxon>
        <taxon>Fabaceae</taxon>
        <taxon>Papilionoideae</taxon>
        <taxon>50 kb inversion clade</taxon>
        <taxon>NPAAA clade</taxon>
        <taxon>Hologalegina</taxon>
        <taxon>IRL clade</taxon>
        <taxon>Fabeae</taxon>
        <taxon>Lathyrus</taxon>
    </lineage>
</organism>
<comment type="subcellular location">
    <subcellularLocation>
        <location evidence="1">Cell membrane</location>
        <topology evidence="1">Lipid-anchor</topology>
        <topology evidence="1">GPI-anchor</topology>
    </subcellularLocation>
</comment>
<keyword evidence="3" id="KW-1003">Cell membrane</keyword>
<dbReference type="AlphaFoldDB" id="A0A9D4YB28"/>
<evidence type="ECO:0000256" key="7">
    <source>
        <dbReference type="ARBA" id="ARBA00023180"/>
    </source>
</evidence>
<feature type="chain" id="PRO_5039062398" description="Bifunctional inhibitor/plant lipid transfer protein/seed storage helical domain-containing protein" evidence="10">
    <location>
        <begin position="23"/>
        <end position="197"/>
    </location>
</feature>
<dbReference type="Pfam" id="PF14368">
    <property type="entry name" value="LTP_2"/>
    <property type="match status" value="1"/>
</dbReference>
<dbReference type="SMART" id="SM00499">
    <property type="entry name" value="AAI"/>
    <property type="match status" value="1"/>
</dbReference>
<gene>
    <name evidence="12" type="ORF">KIW84_021879</name>
</gene>
<evidence type="ECO:0000256" key="10">
    <source>
        <dbReference type="SAM" id="SignalP"/>
    </source>
</evidence>
<dbReference type="FunFam" id="1.10.110.10:FF:000001">
    <property type="entry name" value="Bifunctional inhibitor/lipid-transfer protein/seed storage 2S albumin superfamily protein"/>
    <property type="match status" value="1"/>
</dbReference>
<dbReference type="GO" id="GO:0008289">
    <property type="term" value="F:lipid binding"/>
    <property type="evidence" value="ECO:0007669"/>
    <property type="project" value="InterPro"/>
</dbReference>
<dbReference type="GO" id="GO:0098552">
    <property type="term" value="C:side of membrane"/>
    <property type="evidence" value="ECO:0007669"/>
    <property type="project" value="UniProtKB-KW"/>
</dbReference>
<feature type="signal peptide" evidence="10">
    <location>
        <begin position="1"/>
        <end position="22"/>
    </location>
</feature>
<evidence type="ECO:0000256" key="2">
    <source>
        <dbReference type="ARBA" id="ARBA00009748"/>
    </source>
</evidence>
<evidence type="ECO:0000256" key="1">
    <source>
        <dbReference type="ARBA" id="ARBA00004609"/>
    </source>
</evidence>
<keyword evidence="4" id="KW-0472">Membrane</keyword>
<dbReference type="Gene3D" id="1.10.110.10">
    <property type="entry name" value="Plant lipid-transfer and hydrophobic proteins"/>
    <property type="match status" value="1"/>
</dbReference>
<keyword evidence="5 10" id="KW-0732">Signal</keyword>
<keyword evidence="6" id="KW-1015">Disulfide bond</keyword>
<dbReference type="InterPro" id="IPR000528">
    <property type="entry name" value="Plant_nsLTP"/>
</dbReference>
<comment type="similarity">
    <text evidence="2">Belongs to the plant LTP family.</text>
</comment>
<feature type="region of interest" description="Disordered" evidence="9">
    <location>
        <begin position="128"/>
        <end position="167"/>
    </location>
</feature>
<sequence length="197" mass="19684">MASKSSLILCVLAIWTFDLAQGGSSTHHQAPTPSLDCTNLVLTMADCLSFVTNGSTTTKPEGNCCSGLKSVLKTAPSCLCEAFKSSAQFGVVLNVTKATSLPAACKISAPSATKCGLSETPTSAPALAPLAPAGGLSPQSSATSPTSSGSSSSSLNGPVNELSPAPTPSLGSTATELFAISMKSLLVCLLVAIISLF</sequence>
<evidence type="ECO:0000256" key="8">
    <source>
        <dbReference type="ARBA" id="ARBA00023288"/>
    </source>
</evidence>
<proteinExistence type="inferred from homology"/>
<dbReference type="GO" id="GO:0006869">
    <property type="term" value="P:lipid transport"/>
    <property type="evidence" value="ECO:0007669"/>
    <property type="project" value="InterPro"/>
</dbReference>
<evidence type="ECO:0000256" key="4">
    <source>
        <dbReference type="ARBA" id="ARBA00022622"/>
    </source>
</evidence>
<comment type="caution">
    <text evidence="12">The sequence shown here is derived from an EMBL/GenBank/DDBJ whole genome shotgun (WGS) entry which is preliminary data.</text>
</comment>
<evidence type="ECO:0000256" key="9">
    <source>
        <dbReference type="SAM" id="MobiDB-lite"/>
    </source>
</evidence>
<dbReference type="SUPFAM" id="SSF47699">
    <property type="entry name" value="Bifunctional inhibitor/lipid-transfer protein/seed storage 2S albumin"/>
    <property type="match status" value="1"/>
</dbReference>
<feature type="domain" description="Bifunctional inhibitor/plant lipid transfer protein/seed storage helical" evidence="11">
    <location>
        <begin position="37"/>
        <end position="115"/>
    </location>
</feature>
<evidence type="ECO:0000256" key="3">
    <source>
        <dbReference type="ARBA" id="ARBA00022475"/>
    </source>
</evidence>
<name>A0A9D4YB28_PEA</name>
<evidence type="ECO:0000313" key="12">
    <source>
        <dbReference type="EMBL" id="KAI5435229.1"/>
    </source>
</evidence>
<protein>
    <recommendedName>
        <fullName evidence="11">Bifunctional inhibitor/plant lipid transfer protein/seed storage helical domain-containing protein</fullName>
    </recommendedName>
</protein>
<dbReference type="PRINTS" id="PR00382">
    <property type="entry name" value="LIPIDTRNSFER"/>
</dbReference>
<feature type="compositionally biased region" description="Low complexity" evidence="9">
    <location>
        <begin position="128"/>
        <end position="154"/>
    </location>
</feature>
<evidence type="ECO:0000313" key="13">
    <source>
        <dbReference type="Proteomes" id="UP001058974"/>
    </source>
</evidence>
<accession>A0A9D4YB28</accession>
<keyword evidence="7" id="KW-0325">Glycoprotein</keyword>
<dbReference type="EMBL" id="JAMSHJ010000002">
    <property type="protein sequence ID" value="KAI5435229.1"/>
    <property type="molecule type" value="Genomic_DNA"/>
</dbReference>
<dbReference type="CDD" id="cd00010">
    <property type="entry name" value="AAI_LTSS"/>
    <property type="match status" value="1"/>
</dbReference>
<reference evidence="12 13" key="1">
    <citation type="journal article" date="2022" name="Nat. Genet.">
        <title>Improved pea reference genome and pan-genome highlight genomic features and evolutionary characteristics.</title>
        <authorList>
            <person name="Yang T."/>
            <person name="Liu R."/>
            <person name="Luo Y."/>
            <person name="Hu S."/>
            <person name="Wang D."/>
            <person name="Wang C."/>
            <person name="Pandey M.K."/>
            <person name="Ge S."/>
            <person name="Xu Q."/>
            <person name="Li N."/>
            <person name="Li G."/>
            <person name="Huang Y."/>
            <person name="Saxena R.K."/>
            <person name="Ji Y."/>
            <person name="Li M."/>
            <person name="Yan X."/>
            <person name="He Y."/>
            <person name="Liu Y."/>
            <person name="Wang X."/>
            <person name="Xiang C."/>
            <person name="Varshney R.K."/>
            <person name="Ding H."/>
            <person name="Gao S."/>
            <person name="Zong X."/>
        </authorList>
    </citation>
    <scope>NUCLEOTIDE SEQUENCE [LARGE SCALE GENOMIC DNA]</scope>
    <source>
        <strain evidence="12 13">cv. Zhongwan 6</strain>
    </source>
</reference>
<keyword evidence="13" id="KW-1185">Reference proteome</keyword>
<dbReference type="PANTHER" id="PTHR33044">
    <property type="entry name" value="BIFUNCTIONAL INHIBITOR/LIPID-TRANSFER PROTEIN/SEED STORAGE 2S ALBUMIN SUPERFAMILY PROTEIN-RELATED"/>
    <property type="match status" value="1"/>
</dbReference>
<evidence type="ECO:0000259" key="11">
    <source>
        <dbReference type="SMART" id="SM00499"/>
    </source>
</evidence>
<dbReference type="Gramene" id="Psat02G0187900-T1">
    <property type="protein sequence ID" value="KAI5435229.1"/>
    <property type="gene ID" value="KIW84_021879"/>
</dbReference>
<dbReference type="Proteomes" id="UP001058974">
    <property type="component" value="Chromosome 2"/>
</dbReference>
<evidence type="ECO:0000256" key="5">
    <source>
        <dbReference type="ARBA" id="ARBA00022729"/>
    </source>
</evidence>
<dbReference type="InterPro" id="IPR016140">
    <property type="entry name" value="Bifunc_inhib/LTP/seed_store"/>
</dbReference>
<keyword evidence="8" id="KW-0449">Lipoprotein</keyword>
<dbReference type="InterPro" id="IPR036312">
    <property type="entry name" value="Bifun_inhib/LTP/seed_sf"/>
</dbReference>
<keyword evidence="4" id="KW-0336">GPI-anchor</keyword>
<dbReference type="InterPro" id="IPR043325">
    <property type="entry name" value="LTSS"/>
</dbReference>